<accession>A0A0E9SVH1</accession>
<organism evidence="1">
    <name type="scientific">Anguilla anguilla</name>
    <name type="common">European freshwater eel</name>
    <name type="synonym">Muraena anguilla</name>
    <dbReference type="NCBI Taxonomy" id="7936"/>
    <lineage>
        <taxon>Eukaryota</taxon>
        <taxon>Metazoa</taxon>
        <taxon>Chordata</taxon>
        <taxon>Craniata</taxon>
        <taxon>Vertebrata</taxon>
        <taxon>Euteleostomi</taxon>
        <taxon>Actinopterygii</taxon>
        <taxon>Neopterygii</taxon>
        <taxon>Teleostei</taxon>
        <taxon>Anguilliformes</taxon>
        <taxon>Anguillidae</taxon>
        <taxon>Anguilla</taxon>
    </lineage>
</organism>
<protein>
    <submittedName>
        <fullName evidence="1">Uncharacterized protein</fullName>
    </submittedName>
</protein>
<reference evidence="1" key="1">
    <citation type="submission" date="2014-11" db="EMBL/GenBank/DDBJ databases">
        <authorList>
            <person name="Amaro Gonzalez C."/>
        </authorList>
    </citation>
    <scope>NUCLEOTIDE SEQUENCE</scope>
</reference>
<sequence>MEVYLIGQKVLFVPINFMTSGLPEADLKELTLIATKWSKINWAGETGVNIQEHKHTSSYCTILKRHSQGFLCCVISNPLAKFQSLSK</sequence>
<dbReference type="AlphaFoldDB" id="A0A0E9SVH1"/>
<dbReference type="EMBL" id="GBXM01063228">
    <property type="protein sequence ID" value="JAH45349.1"/>
    <property type="molecule type" value="Transcribed_RNA"/>
</dbReference>
<reference evidence="1" key="2">
    <citation type="journal article" date="2015" name="Fish Shellfish Immunol.">
        <title>Early steps in the European eel (Anguilla anguilla)-Vibrio vulnificus interaction in the gills: Role of the RtxA13 toxin.</title>
        <authorList>
            <person name="Callol A."/>
            <person name="Pajuelo D."/>
            <person name="Ebbesson L."/>
            <person name="Teles M."/>
            <person name="MacKenzie S."/>
            <person name="Amaro C."/>
        </authorList>
    </citation>
    <scope>NUCLEOTIDE SEQUENCE</scope>
</reference>
<name>A0A0E9SVH1_ANGAN</name>
<proteinExistence type="predicted"/>
<evidence type="ECO:0000313" key="1">
    <source>
        <dbReference type="EMBL" id="JAH45349.1"/>
    </source>
</evidence>